<reference evidence="1 2" key="1">
    <citation type="submission" date="2021-01" db="EMBL/GenBank/DDBJ databases">
        <title>Genome public.</title>
        <authorList>
            <person name="Liu C."/>
            <person name="Sun Q."/>
        </authorList>
    </citation>
    <scope>NUCLEOTIDE SEQUENCE [LARGE SCALE GENOMIC DNA]</scope>
    <source>
        <strain evidence="1 2">JC656</strain>
    </source>
</reference>
<protein>
    <submittedName>
        <fullName evidence="1">Uncharacterized protein</fullName>
    </submittedName>
</protein>
<dbReference type="Pfam" id="PF18908">
    <property type="entry name" value="DUF5663"/>
    <property type="match status" value="1"/>
</dbReference>
<dbReference type="Proteomes" id="UP000639051">
    <property type="component" value="Unassembled WGS sequence"/>
</dbReference>
<proteinExistence type="predicted"/>
<evidence type="ECO:0000313" key="1">
    <source>
        <dbReference type="EMBL" id="MBL0703986.1"/>
    </source>
</evidence>
<sequence length="120" mass="12850">MDGLDAVPGFLVEGLRGIPAAAALPAADFAGLALRVHEELEMRVGGRLMAGLSGAQLDEFDAVTEYENTHPGDFGEGKGPAMAWMEANRPGWRQIAQEETDRILAQTRQALHHTPDSTPS</sequence>
<organism evidence="1 2">
    <name type="scientific">Sinomonas cellulolyticus</name>
    <dbReference type="NCBI Taxonomy" id="2801916"/>
    <lineage>
        <taxon>Bacteria</taxon>
        <taxon>Bacillati</taxon>
        <taxon>Actinomycetota</taxon>
        <taxon>Actinomycetes</taxon>
        <taxon>Micrococcales</taxon>
        <taxon>Micrococcaceae</taxon>
        <taxon>Sinomonas</taxon>
    </lineage>
</organism>
<name>A0ABS1JXA9_9MICC</name>
<gene>
    <name evidence="1" type="ORF">JJE72_00515</name>
</gene>
<keyword evidence="2" id="KW-1185">Reference proteome</keyword>
<accession>A0ABS1JXA9</accession>
<evidence type="ECO:0000313" key="2">
    <source>
        <dbReference type="Proteomes" id="UP000639051"/>
    </source>
</evidence>
<dbReference type="InterPro" id="IPR043722">
    <property type="entry name" value="DUF5663"/>
</dbReference>
<dbReference type="RefSeq" id="WP_189695081.1">
    <property type="nucleotide sequence ID" value="NZ_BNCM01000017.1"/>
</dbReference>
<dbReference type="EMBL" id="JAERRC010000002">
    <property type="protein sequence ID" value="MBL0703986.1"/>
    <property type="molecule type" value="Genomic_DNA"/>
</dbReference>
<comment type="caution">
    <text evidence="1">The sequence shown here is derived from an EMBL/GenBank/DDBJ whole genome shotgun (WGS) entry which is preliminary data.</text>
</comment>